<dbReference type="GO" id="GO:0008173">
    <property type="term" value="F:RNA methyltransferase activity"/>
    <property type="evidence" value="ECO:0007669"/>
    <property type="project" value="InterPro"/>
</dbReference>
<gene>
    <name evidence="5" type="ORF">GCM10011410_23720</name>
</gene>
<dbReference type="Pfam" id="PF22435">
    <property type="entry name" value="MRM3-like_sub_bind"/>
    <property type="match status" value="1"/>
</dbReference>
<dbReference type="GO" id="GO:0006396">
    <property type="term" value="P:RNA processing"/>
    <property type="evidence" value="ECO:0007669"/>
    <property type="project" value="InterPro"/>
</dbReference>
<organism evidence="5 6">
    <name type="scientific">Hoyosella rhizosphaerae</name>
    <dbReference type="NCBI Taxonomy" id="1755582"/>
    <lineage>
        <taxon>Bacteria</taxon>
        <taxon>Bacillati</taxon>
        <taxon>Actinomycetota</taxon>
        <taxon>Actinomycetes</taxon>
        <taxon>Mycobacteriales</taxon>
        <taxon>Hoyosellaceae</taxon>
        <taxon>Hoyosella</taxon>
    </lineage>
</organism>
<sequence>MIGDSPTRPVVPMSDRNPRVVSALKLTKASERRSVGRFLAEGINAIVAATPTGLVEEVFVTQEALARNPEVIDALPDSVPVYCVSARAVKGMSETVTPQGIVAVCSNSELELRTVLAELPDRAIVAVLVDVNEPGNAGAIMRVADAAGAGAVVLAGDSVDPTNGKAIRASAGSFFHLPVVRHRSTTDLLAELADAGFWTCATSARGEHSLVNLHEAINDKPRVAWLFGNEAHGLHDDVIESANTSVNIPIFGRAESLNLATAAALCLYESARVVRGLNSHGSGTV</sequence>
<dbReference type="SMART" id="SM00967">
    <property type="entry name" value="SpoU_sub_bind"/>
    <property type="match status" value="1"/>
</dbReference>
<reference evidence="5" key="2">
    <citation type="submission" date="2020-09" db="EMBL/GenBank/DDBJ databases">
        <authorList>
            <person name="Sun Q."/>
            <person name="Zhou Y."/>
        </authorList>
    </citation>
    <scope>NUCLEOTIDE SEQUENCE</scope>
    <source>
        <strain evidence="5">CGMCC 1.15478</strain>
    </source>
</reference>
<dbReference type="EMBL" id="BMJH01000002">
    <property type="protein sequence ID" value="GGC70127.1"/>
    <property type="molecule type" value="Genomic_DNA"/>
</dbReference>
<dbReference type="GO" id="GO:0005737">
    <property type="term" value="C:cytoplasm"/>
    <property type="evidence" value="ECO:0007669"/>
    <property type="project" value="UniProtKB-ARBA"/>
</dbReference>
<dbReference type="InterPro" id="IPR001537">
    <property type="entry name" value="SpoU_MeTrfase"/>
</dbReference>
<dbReference type="SUPFAM" id="SSF55315">
    <property type="entry name" value="L30e-like"/>
    <property type="match status" value="1"/>
</dbReference>
<dbReference type="InterPro" id="IPR029028">
    <property type="entry name" value="Alpha/beta_knot_MTases"/>
</dbReference>
<dbReference type="SUPFAM" id="SSF75217">
    <property type="entry name" value="alpha/beta knot"/>
    <property type="match status" value="1"/>
</dbReference>
<keyword evidence="6" id="KW-1185">Reference proteome</keyword>
<keyword evidence="2 5" id="KW-0489">Methyltransferase</keyword>
<name>A0A916UEV7_9ACTN</name>
<comment type="similarity">
    <text evidence="1">Belongs to the class IV-like SAM-binding methyltransferase superfamily. RNA methyltransferase TrmH family.</text>
</comment>
<dbReference type="GO" id="GO:0003723">
    <property type="term" value="F:RNA binding"/>
    <property type="evidence" value="ECO:0007669"/>
    <property type="project" value="InterPro"/>
</dbReference>
<dbReference type="InterPro" id="IPR051259">
    <property type="entry name" value="rRNA_Methyltransferase"/>
</dbReference>
<accession>A0A916UEV7</accession>
<dbReference type="CDD" id="cd18095">
    <property type="entry name" value="SpoU-like_rRNA-MTase"/>
    <property type="match status" value="1"/>
</dbReference>
<dbReference type="InterPro" id="IPR029064">
    <property type="entry name" value="Ribosomal_eL30-like_sf"/>
</dbReference>
<feature type="domain" description="RNA 2-O ribose methyltransferase substrate binding" evidence="4">
    <location>
        <begin position="39"/>
        <end position="111"/>
    </location>
</feature>
<dbReference type="AlphaFoldDB" id="A0A916UEV7"/>
<reference evidence="5" key="1">
    <citation type="journal article" date="2014" name="Int. J. Syst. Evol. Microbiol.">
        <title>Complete genome sequence of Corynebacterium casei LMG S-19264T (=DSM 44701T), isolated from a smear-ripened cheese.</title>
        <authorList>
            <consortium name="US DOE Joint Genome Institute (JGI-PGF)"/>
            <person name="Walter F."/>
            <person name="Albersmeier A."/>
            <person name="Kalinowski J."/>
            <person name="Ruckert C."/>
        </authorList>
    </citation>
    <scope>NUCLEOTIDE SEQUENCE</scope>
    <source>
        <strain evidence="5">CGMCC 1.15478</strain>
    </source>
</reference>
<evidence type="ECO:0000256" key="3">
    <source>
        <dbReference type="ARBA" id="ARBA00022679"/>
    </source>
</evidence>
<dbReference type="InterPro" id="IPR053888">
    <property type="entry name" value="MRM3-like_sub_bind"/>
</dbReference>
<dbReference type="Pfam" id="PF00588">
    <property type="entry name" value="SpoU_methylase"/>
    <property type="match status" value="1"/>
</dbReference>
<evidence type="ECO:0000259" key="4">
    <source>
        <dbReference type="SMART" id="SM00967"/>
    </source>
</evidence>
<evidence type="ECO:0000256" key="1">
    <source>
        <dbReference type="ARBA" id="ARBA00007228"/>
    </source>
</evidence>
<dbReference type="Proteomes" id="UP000641514">
    <property type="component" value="Unassembled WGS sequence"/>
</dbReference>
<evidence type="ECO:0000313" key="5">
    <source>
        <dbReference type="EMBL" id="GGC70127.1"/>
    </source>
</evidence>
<dbReference type="InterPro" id="IPR013123">
    <property type="entry name" value="SpoU_subst-bd"/>
</dbReference>
<dbReference type="GO" id="GO:0032259">
    <property type="term" value="P:methylation"/>
    <property type="evidence" value="ECO:0007669"/>
    <property type="project" value="UniProtKB-KW"/>
</dbReference>
<dbReference type="Gene3D" id="3.40.1280.10">
    <property type="match status" value="1"/>
</dbReference>
<keyword evidence="3" id="KW-0808">Transferase</keyword>
<dbReference type="PANTHER" id="PTHR43191:SF2">
    <property type="entry name" value="RRNA METHYLTRANSFERASE 3, MITOCHONDRIAL"/>
    <property type="match status" value="1"/>
</dbReference>
<comment type="caution">
    <text evidence="5">The sequence shown here is derived from an EMBL/GenBank/DDBJ whole genome shotgun (WGS) entry which is preliminary data.</text>
</comment>
<evidence type="ECO:0000256" key="2">
    <source>
        <dbReference type="ARBA" id="ARBA00022603"/>
    </source>
</evidence>
<dbReference type="Gene3D" id="3.30.1330.30">
    <property type="match status" value="1"/>
</dbReference>
<proteinExistence type="inferred from homology"/>
<dbReference type="InterPro" id="IPR029026">
    <property type="entry name" value="tRNA_m1G_MTases_N"/>
</dbReference>
<evidence type="ECO:0000313" key="6">
    <source>
        <dbReference type="Proteomes" id="UP000641514"/>
    </source>
</evidence>
<protein>
    <submittedName>
        <fullName evidence="5">rRNA methylase</fullName>
    </submittedName>
</protein>
<dbReference type="PANTHER" id="PTHR43191">
    <property type="entry name" value="RRNA METHYLTRANSFERASE 3"/>
    <property type="match status" value="1"/>
</dbReference>